<evidence type="ECO:0000256" key="6">
    <source>
        <dbReference type="ARBA" id="ARBA00022989"/>
    </source>
</evidence>
<evidence type="ECO:0000256" key="10">
    <source>
        <dbReference type="SAM" id="Phobius"/>
    </source>
</evidence>
<evidence type="ECO:0000256" key="9">
    <source>
        <dbReference type="SAM" id="MobiDB-lite"/>
    </source>
</evidence>
<dbReference type="GO" id="GO:0045047">
    <property type="term" value="P:protein targeting to ER"/>
    <property type="evidence" value="ECO:0007669"/>
    <property type="project" value="TreeGrafter"/>
</dbReference>
<dbReference type="Proteomes" id="UP000822688">
    <property type="component" value="Chromosome 1"/>
</dbReference>
<dbReference type="GO" id="GO:0006465">
    <property type="term" value="P:signal peptide processing"/>
    <property type="evidence" value="ECO:0007669"/>
    <property type="project" value="InterPro"/>
</dbReference>
<evidence type="ECO:0000256" key="7">
    <source>
        <dbReference type="ARBA" id="ARBA00023136"/>
    </source>
</evidence>
<evidence type="ECO:0000256" key="4">
    <source>
        <dbReference type="ARBA" id="ARBA00022692"/>
    </source>
</evidence>
<feature type="transmembrane region" description="Helical" evidence="10">
    <location>
        <begin position="12"/>
        <end position="32"/>
    </location>
</feature>
<evidence type="ECO:0000313" key="11">
    <source>
        <dbReference type="EMBL" id="KAG0592689.1"/>
    </source>
</evidence>
<organism evidence="11 12">
    <name type="scientific">Ceratodon purpureus</name>
    <name type="common">Fire moss</name>
    <name type="synonym">Dicranum purpureum</name>
    <dbReference type="NCBI Taxonomy" id="3225"/>
    <lineage>
        <taxon>Eukaryota</taxon>
        <taxon>Viridiplantae</taxon>
        <taxon>Streptophyta</taxon>
        <taxon>Embryophyta</taxon>
        <taxon>Bryophyta</taxon>
        <taxon>Bryophytina</taxon>
        <taxon>Bryopsida</taxon>
        <taxon>Dicranidae</taxon>
        <taxon>Pseudoditrichales</taxon>
        <taxon>Ditrichaceae</taxon>
        <taxon>Ceratodon</taxon>
    </lineage>
</organism>
<dbReference type="Pfam" id="PF06645">
    <property type="entry name" value="SPC12"/>
    <property type="match status" value="1"/>
</dbReference>
<protein>
    <recommendedName>
        <fullName evidence="3">Signal peptidase complex subunit 1</fullName>
    </recommendedName>
</protein>
<sequence length="97" mass="11202">MDWEGQKLAEQLMQYFLLGSALLAFLTGYFTSSYRTMLYIYLAGVVLTFLVAVPNWPCYNRHKFTWLEPEYADKPSQRVIARQQAAGKKGTKSQAKR</sequence>
<comment type="similarity">
    <text evidence="2">Belongs to the SPCS1 family.</text>
</comment>
<dbReference type="InterPro" id="IPR009542">
    <property type="entry name" value="Spc1/SPCS1"/>
</dbReference>
<proteinExistence type="inferred from homology"/>
<feature type="transmembrane region" description="Helical" evidence="10">
    <location>
        <begin position="38"/>
        <end position="56"/>
    </location>
</feature>
<evidence type="ECO:0000256" key="8">
    <source>
        <dbReference type="ARBA" id="ARBA00045204"/>
    </source>
</evidence>
<dbReference type="GO" id="GO:0005787">
    <property type="term" value="C:signal peptidase complex"/>
    <property type="evidence" value="ECO:0007669"/>
    <property type="project" value="InterPro"/>
</dbReference>
<keyword evidence="6 10" id="KW-1133">Transmembrane helix</keyword>
<feature type="region of interest" description="Disordered" evidence="9">
    <location>
        <begin position="77"/>
        <end position="97"/>
    </location>
</feature>
<comment type="subcellular location">
    <subcellularLocation>
        <location evidence="1">Endoplasmic reticulum membrane</location>
        <topology evidence="1">Multi-pass membrane protein</topology>
    </subcellularLocation>
</comment>
<dbReference type="OrthoDB" id="263893at2759"/>
<comment type="caution">
    <text evidence="11">The sequence shown here is derived from an EMBL/GenBank/DDBJ whole genome shotgun (WGS) entry which is preliminary data.</text>
</comment>
<evidence type="ECO:0000256" key="2">
    <source>
        <dbReference type="ARBA" id="ARBA00005245"/>
    </source>
</evidence>
<reference evidence="11" key="1">
    <citation type="submission" date="2020-06" db="EMBL/GenBank/DDBJ databases">
        <title>WGS assembly of Ceratodon purpureus strain R40.</title>
        <authorList>
            <person name="Carey S.B."/>
            <person name="Jenkins J."/>
            <person name="Shu S."/>
            <person name="Lovell J.T."/>
            <person name="Sreedasyam A."/>
            <person name="Maumus F."/>
            <person name="Tiley G.P."/>
            <person name="Fernandez-Pozo N."/>
            <person name="Barry K."/>
            <person name="Chen C."/>
            <person name="Wang M."/>
            <person name="Lipzen A."/>
            <person name="Daum C."/>
            <person name="Saski C.A."/>
            <person name="Payton A.C."/>
            <person name="Mcbreen J.C."/>
            <person name="Conrad R.E."/>
            <person name="Kollar L.M."/>
            <person name="Olsson S."/>
            <person name="Huttunen S."/>
            <person name="Landis J.B."/>
            <person name="Wickett N.J."/>
            <person name="Johnson M.G."/>
            <person name="Rensing S.A."/>
            <person name="Grimwood J."/>
            <person name="Schmutz J."/>
            <person name="Mcdaniel S.F."/>
        </authorList>
    </citation>
    <scope>NUCLEOTIDE SEQUENCE</scope>
    <source>
        <strain evidence="11">R40</strain>
    </source>
</reference>
<dbReference type="AlphaFoldDB" id="A0A8T0JCR5"/>
<keyword evidence="12" id="KW-1185">Reference proteome</keyword>
<dbReference type="EMBL" id="CM026421">
    <property type="protein sequence ID" value="KAG0592689.1"/>
    <property type="molecule type" value="Genomic_DNA"/>
</dbReference>
<evidence type="ECO:0000313" key="12">
    <source>
        <dbReference type="Proteomes" id="UP000822688"/>
    </source>
</evidence>
<dbReference type="PANTHER" id="PTHR13202:SF0">
    <property type="entry name" value="SIGNAL PEPTIDASE COMPLEX SUBUNIT 1"/>
    <property type="match status" value="1"/>
</dbReference>
<accession>A0A8T0JCR5</accession>
<keyword evidence="5" id="KW-0256">Endoplasmic reticulum</keyword>
<name>A0A8T0JCR5_CERPU</name>
<evidence type="ECO:0000256" key="3">
    <source>
        <dbReference type="ARBA" id="ARBA00017059"/>
    </source>
</evidence>
<evidence type="ECO:0000256" key="1">
    <source>
        <dbReference type="ARBA" id="ARBA00004477"/>
    </source>
</evidence>
<keyword evidence="4 10" id="KW-0812">Transmembrane</keyword>
<dbReference type="PANTHER" id="PTHR13202">
    <property type="entry name" value="MICROSOMAL SIGNAL PEPTIDASE 12 KDA SUBUNIT"/>
    <property type="match status" value="1"/>
</dbReference>
<evidence type="ECO:0000256" key="5">
    <source>
        <dbReference type="ARBA" id="ARBA00022824"/>
    </source>
</evidence>
<gene>
    <name evidence="11" type="ORF">KC19_1G273100</name>
</gene>
<comment type="function">
    <text evidence="8">Component of the signal peptidase complex (SPC) which catalyzes the cleavage of N-terminal signal sequences from nascent proteins as they are translocated into the lumen of the endoplasmic reticulum. Dispensable for SPC enzymatic activity.</text>
</comment>
<keyword evidence="7 10" id="KW-0472">Membrane</keyword>